<keyword evidence="2 7" id="KW-0028">Amino-acid biosynthesis</keyword>
<dbReference type="CDD" id="cd03131">
    <property type="entry name" value="GATase1_HTS"/>
    <property type="match status" value="1"/>
</dbReference>
<keyword evidence="1 7" id="KW-0963">Cytoplasm</keyword>
<keyword evidence="5 7" id="KW-0012">Acyltransferase</keyword>
<feature type="active site" description="Proton acceptor" evidence="7">
    <location>
        <position position="235"/>
    </location>
</feature>
<reference evidence="9" key="1">
    <citation type="journal article" date="2019" name="Int. J. Syst. Evol. Microbiol.">
        <title>The Global Catalogue of Microorganisms (GCM) 10K type strain sequencing project: providing services to taxonomists for standard genome sequencing and annotation.</title>
        <authorList>
            <consortium name="The Broad Institute Genomics Platform"/>
            <consortium name="The Broad Institute Genome Sequencing Center for Infectious Disease"/>
            <person name="Wu L."/>
            <person name="Ma J."/>
        </authorList>
    </citation>
    <scope>NUCLEOTIDE SEQUENCE [LARGE SCALE GENOMIC DNA]</scope>
    <source>
        <strain evidence="9">CGMCC 1.18575</strain>
    </source>
</reference>
<evidence type="ECO:0000256" key="6">
    <source>
        <dbReference type="ARBA" id="ARBA00049043"/>
    </source>
</evidence>
<dbReference type="EMBL" id="JBHSMI010000015">
    <property type="protein sequence ID" value="MFC5402784.1"/>
    <property type="molecule type" value="Genomic_DNA"/>
</dbReference>
<protein>
    <recommendedName>
        <fullName evidence="7">Homoserine O-acetyltransferase</fullName>
        <shortName evidence="7">HAT</shortName>
        <ecNumber evidence="7">2.3.1.31</ecNumber>
    </recommendedName>
    <alternativeName>
        <fullName evidence="7">Homoserine transacetylase</fullName>
        <shortName evidence="7">HTA</shortName>
    </alternativeName>
</protein>
<evidence type="ECO:0000256" key="2">
    <source>
        <dbReference type="ARBA" id="ARBA00022605"/>
    </source>
</evidence>
<sequence length="315" mass="35996">MPIKVPDNLPAKEVLAGENIFVMDESVAYHQDIRPLRIAILNLMPTKETTETQLLRLIGNTPLQVEAVLIHPKTHTSKNTSADHLETFYKTFDDIKDEKYDGLIITGAPVEHLEFEDVNYWEELKEIMDWTVDNVTSTFHICWAAQAGLYHHYGVPKYGLEEKVFGVFPHTVTKPNVKLLRGFDETFHVPQSRHTDVKREDVAKVQELEILSESAEAGVYIASTADGKQIFVTGHSEYDPQSLKWEYDRDKSKGLDIAVPKNYYPNDDPTKTPISTWRAHANLLFSNWLNYYVYQATPFELGKANKNSVAQEGRK</sequence>
<dbReference type="Pfam" id="PF04204">
    <property type="entry name" value="HTS"/>
    <property type="match status" value="1"/>
</dbReference>
<accession>A0ABW0HQJ0</accession>
<comment type="catalytic activity">
    <reaction evidence="6 7">
        <text>L-homoserine + acetyl-CoA = O-acetyl-L-homoserine + CoA</text>
        <dbReference type="Rhea" id="RHEA:13701"/>
        <dbReference type="ChEBI" id="CHEBI:57287"/>
        <dbReference type="ChEBI" id="CHEBI:57288"/>
        <dbReference type="ChEBI" id="CHEBI:57476"/>
        <dbReference type="ChEBI" id="CHEBI:57716"/>
        <dbReference type="EC" id="2.3.1.31"/>
    </reaction>
</comment>
<comment type="similarity">
    <text evidence="7">Belongs to the MetA family.</text>
</comment>
<dbReference type="Proteomes" id="UP001596113">
    <property type="component" value="Unassembled WGS sequence"/>
</dbReference>
<dbReference type="InterPro" id="IPR005697">
    <property type="entry name" value="HST_MetA"/>
</dbReference>
<feature type="site" description="Important for acyl-CoA specificity" evidence="7">
    <location>
        <position position="111"/>
    </location>
</feature>
<comment type="function">
    <text evidence="7">Transfers an acetyl group from acetyl-CoA to L-homoserine, forming acetyl-L-homoserine.</text>
</comment>
<dbReference type="PIRSF" id="PIRSF000450">
    <property type="entry name" value="H_ser_succinyltr"/>
    <property type="match status" value="1"/>
</dbReference>
<feature type="binding site" evidence="7">
    <location>
        <position position="192"/>
    </location>
    <ligand>
        <name>substrate</name>
    </ligand>
</feature>
<dbReference type="EC" id="2.3.1.31" evidence="7"/>
<organism evidence="8 9">
    <name type="scientific">Cohnella soli</name>
    <dbReference type="NCBI Taxonomy" id="425005"/>
    <lineage>
        <taxon>Bacteria</taxon>
        <taxon>Bacillati</taxon>
        <taxon>Bacillota</taxon>
        <taxon>Bacilli</taxon>
        <taxon>Bacillales</taxon>
        <taxon>Paenibacillaceae</taxon>
        <taxon>Cohnella</taxon>
    </lineage>
</organism>
<feature type="binding site" evidence="7">
    <location>
        <position position="163"/>
    </location>
    <ligand>
        <name>substrate</name>
    </ligand>
</feature>
<evidence type="ECO:0000256" key="4">
    <source>
        <dbReference type="ARBA" id="ARBA00023167"/>
    </source>
</evidence>
<dbReference type="SUPFAM" id="SSF52317">
    <property type="entry name" value="Class I glutamine amidotransferase-like"/>
    <property type="match status" value="1"/>
</dbReference>
<evidence type="ECO:0000256" key="7">
    <source>
        <dbReference type="HAMAP-Rule" id="MF_00295"/>
    </source>
</evidence>
<dbReference type="NCBIfam" id="TIGR01001">
    <property type="entry name" value="metA"/>
    <property type="match status" value="1"/>
</dbReference>
<evidence type="ECO:0000256" key="3">
    <source>
        <dbReference type="ARBA" id="ARBA00022679"/>
    </source>
</evidence>
<feature type="active site" evidence="7">
    <location>
        <position position="237"/>
    </location>
</feature>
<evidence type="ECO:0000256" key="1">
    <source>
        <dbReference type="ARBA" id="ARBA00022490"/>
    </source>
</evidence>
<proteinExistence type="inferred from homology"/>
<dbReference type="PANTHER" id="PTHR20919">
    <property type="entry name" value="HOMOSERINE O-SUCCINYLTRANSFERASE"/>
    <property type="match status" value="1"/>
</dbReference>
<evidence type="ECO:0000313" key="8">
    <source>
        <dbReference type="EMBL" id="MFC5402784.1"/>
    </source>
</evidence>
<evidence type="ECO:0000313" key="9">
    <source>
        <dbReference type="Proteomes" id="UP001596113"/>
    </source>
</evidence>
<dbReference type="InterPro" id="IPR033752">
    <property type="entry name" value="MetA_family"/>
</dbReference>
<feature type="site" description="Important for substrate specificity" evidence="7">
    <location>
        <position position="192"/>
    </location>
</feature>
<evidence type="ECO:0000256" key="5">
    <source>
        <dbReference type="ARBA" id="ARBA00023315"/>
    </source>
</evidence>
<feature type="active site" description="Acyl-thioester intermediate" evidence="7">
    <location>
        <position position="142"/>
    </location>
</feature>
<name>A0ABW0HQJ0_9BACL</name>
<dbReference type="GO" id="GO:0008899">
    <property type="term" value="F:homoserine O-succinyltransferase activity"/>
    <property type="evidence" value="ECO:0007669"/>
    <property type="project" value="UniProtKB-EC"/>
</dbReference>
<dbReference type="InterPro" id="IPR029062">
    <property type="entry name" value="Class_I_gatase-like"/>
</dbReference>
<feature type="binding site" evidence="7">
    <location>
        <position position="249"/>
    </location>
    <ligand>
        <name>substrate</name>
    </ligand>
</feature>
<comment type="pathway">
    <text evidence="7">Amino-acid biosynthesis; L-methionine biosynthesis via de novo pathway; O-acetyl-L-homoserine from L-homoserine: step 1/1.</text>
</comment>
<dbReference type="PANTHER" id="PTHR20919:SF0">
    <property type="entry name" value="HOMOSERINE O-SUCCINYLTRANSFERASE"/>
    <property type="match status" value="1"/>
</dbReference>
<comment type="caution">
    <text evidence="8">The sequence shown here is derived from an EMBL/GenBank/DDBJ whole genome shotgun (WGS) entry which is preliminary data.</text>
</comment>
<dbReference type="HAMAP" id="MF_00295">
    <property type="entry name" value="MetA_acyltransf"/>
    <property type="match status" value="1"/>
</dbReference>
<dbReference type="Gene3D" id="3.40.50.880">
    <property type="match status" value="1"/>
</dbReference>
<comment type="caution">
    <text evidence="7">Lacks conserved residue(s) required for the propagation of feature annotation.</text>
</comment>
<keyword evidence="9" id="KW-1185">Reference proteome</keyword>
<keyword evidence="3 7" id="KW-0808">Transferase</keyword>
<comment type="subcellular location">
    <subcellularLocation>
        <location evidence="7">Cytoplasm</location>
    </subcellularLocation>
</comment>
<gene>
    <name evidence="8" type="primary">metA</name>
    <name evidence="7" type="synonym">metAA</name>
    <name evidence="8" type="ORF">ACFPOF_08530</name>
</gene>
<keyword evidence="4 7" id="KW-0486">Methionine biosynthesis</keyword>
<dbReference type="RefSeq" id="WP_378131562.1">
    <property type="nucleotide sequence ID" value="NZ_JBHSMI010000015.1"/>
</dbReference>